<dbReference type="InterPro" id="IPR004843">
    <property type="entry name" value="Calcineurin-like_PHP"/>
</dbReference>
<dbReference type="Proteomes" id="UP001148125">
    <property type="component" value="Unassembled WGS sequence"/>
</dbReference>
<dbReference type="EMBL" id="JAOTPO010000003">
    <property type="protein sequence ID" value="MDE5412893.1"/>
    <property type="molecule type" value="Genomic_DNA"/>
</dbReference>
<evidence type="ECO:0000259" key="1">
    <source>
        <dbReference type="Pfam" id="PF00149"/>
    </source>
</evidence>
<protein>
    <submittedName>
        <fullName evidence="2">Exonuclease SbcCD subunit D</fullName>
    </submittedName>
</protein>
<dbReference type="RefSeq" id="WP_275117523.1">
    <property type="nucleotide sequence ID" value="NZ_JAOTPO010000003.1"/>
</dbReference>
<gene>
    <name evidence="2" type="ORF">N7Z68_05815</name>
</gene>
<keyword evidence="2" id="KW-0269">Exonuclease</keyword>
<accession>A0ABT5VBQ5</accession>
<dbReference type="Gene3D" id="3.60.21.10">
    <property type="match status" value="1"/>
</dbReference>
<proteinExistence type="predicted"/>
<comment type="caution">
    <text evidence="2">The sequence shown here is derived from an EMBL/GenBank/DDBJ whole genome shotgun (WGS) entry which is preliminary data.</text>
</comment>
<dbReference type="SUPFAM" id="SSF56300">
    <property type="entry name" value="Metallo-dependent phosphatases"/>
    <property type="match status" value="1"/>
</dbReference>
<dbReference type="Pfam" id="PF00149">
    <property type="entry name" value="Metallophos"/>
    <property type="match status" value="1"/>
</dbReference>
<dbReference type="GO" id="GO:0004527">
    <property type="term" value="F:exonuclease activity"/>
    <property type="evidence" value="ECO:0007669"/>
    <property type="project" value="UniProtKB-KW"/>
</dbReference>
<evidence type="ECO:0000313" key="2">
    <source>
        <dbReference type="EMBL" id="MDE5412893.1"/>
    </source>
</evidence>
<reference evidence="2" key="1">
    <citation type="submission" date="2024-05" db="EMBL/GenBank/DDBJ databases">
        <title>Alkalihalobacillus sp. strain MEB203 novel alkaliphilic bacterium from Lonar Lake, India.</title>
        <authorList>
            <person name="Joshi A."/>
            <person name="Thite S."/>
            <person name="Mengade P."/>
        </authorList>
    </citation>
    <scope>NUCLEOTIDE SEQUENCE</scope>
    <source>
        <strain evidence="2">MEB 203</strain>
    </source>
</reference>
<keyword evidence="2" id="KW-0378">Hydrolase</keyword>
<name>A0ABT5VBQ5_9BACI</name>
<keyword evidence="3" id="KW-1185">Reference proteome</keyword>
<organism evidence="2 3">
    <name type="scientific">Alkalihalobacterium chitinilyticum</name>
    <dbReference type="NCBI Taxonomy" id="2980103"/>
    <lineage>
        <taxon>Bacteria</taxon>
        <taxon>Bacillati</taxon>
        <taxon>Bacillota</taxon>
        <taxon>Bacilli</taxon>
        <taxon>Bacillales</taxon>
        <taxon>Bacillaceae</taxon>
        <taxon>Alkalihalobacterium</taxon>
    </lineage>
</organism>
<dbReference type="InterPro" id="IPR050535">
    <property type="entry name" value="DNA_Repair-Maintenance_Comp"/>
</dbReference>
<dbReference type="PANTHER" id="PTHR30337">
    <property type="entry name" value="COMPONENT OF ATP-DEPENDENT DSDNA EXONUCLEASE"/>
    <property type="match status" value="1"/>
</dbReference>
<keyword evidence="2" id="KW-0540">Nuclease</keyword>
<sequence>MKFLYFTDTHIRGTTPKNRLDSFVDTLKMKLVEIMEISNRENVDVMLHGGDVFDRPDLSPNVVGQFAQIFRQANAPIYAISGNHDTYGHNPETISRTMLGLLHAFGIITVISPEEPLVIEKNDVKVQISGQPYHYDIDQRDAKLDYYPENQSGADILIHLVHSMLVEKALPDGIPYTLIDHIWGTTADIILTGHFHGGFGIKERNGKYICNPGAIARVNNHWSEMNRIPKVIIGTISQDNIKLTEIPLTCALKGEEVLDRSFLEKAVHQEEKLNSFIQQVKEQSDFQTVNMKQIITQIASMSNVDDKVKTEALRRIEVIEELWKGGDHELD</sequence>
<dbReference type="PANTHER" id="PTHR30337:SF0">
    <property type="entry name" value="NUCLEASE SBCCD SUBUNIT D"/>
    <property type="match status" value="1"/>
</dbReference>
<evidence type="ECO:0000313" key="3">
    <source>
        <dbReference type="Proteomes" id="UP001148125"/>
    </source>
</evidence>
<dbReference type="InterPro" id="IPR029052">
    <property type="entry name" value="Metallo-depent_PP-like"/>
</dbReference>
<feature type="domain" description="Calcineurin-like phosphoesterase" evidence="1">
    <location>
        <begin position="1"/>
        <end position="197"/>
    </location>
</feature>